<sequence>MDDGRINSNRLMLEAVRRRVELIDEREGVAGGLRHGDHPPPHGVLATTTRGVLGEGVEARGGVGERGAGPGLHVAQAPREPRPPRAPHPLHLRRRLPQPLLRVAHKLRAVLHRAPARDGPAPAAEVGGAVARAVGADDERRPRQAPRAPAHGGRAGEQGALADARVGRGAAGAAHEVGRDARAHRRGGLGLGLPRRRGGGGGEEEEEAGQQEGKVVPTPHLGFGLES</sequence>
<reference evidence="2" key="2">
    <citation type="journal article" date="2015" name="Data Brief">
        <title>Shoot transcriptome of the giant reed, Arundo donax.</title>
        <authorList>
            <person name="Barrero R.A."/>
            <person name="Guerrero F.D."/>
            <person name="Moolhuijzen P."/>
            <person name="Goolsby J.A."/>
            <person name="Tidwell J."/>
            <person name="Bellgard S.E."/>
            <person name="Bellgard M.I."/>
        </authorList>
    </citation>
    <scope>NUCLEOTIDE SEQUENCE</scope>
    <source>
        <tissue evidence="2">Shoot tissue taken approximately 20 cm above the soil surface</tissue>
    </source>
</reference>
<name>A0A0A9EYI7_ARUDO</name>
<evidence type="ECO:0000256" key="1">
    <source>
        <dbReference type="SAM" id="MobiDB-lite"/>
    </source>
</evidence>
<feature type="region of interest" description="Disordered" evidence="1">
    <location>
        <begin position="61"/>
        <end position="91"/>
    </location>
</feature>
<evidence type="ECO:0000313" key="2">
    <source>
        <dbReference type="EMBL" id="JAE02961.1"/>
    </source>
</evidence>
<proteinExistence type="predicted"/>
<feature type="region of interest" description="Disordered" evidence="1">
    <location>
        <begin position="133"/>
        <end position="227"/>
    </location>
</feature>
<protein>
    <submittedName>
        <fullName evidence="2">Uncharacterized protein</fullName>
    </submittedName>
</protein>
<feature type="compositionally biased region" description="Low complexity" evidence="1">
    <location>
        <begin position="159"/>
        <end position="174"/>
    </location>
</feature>
<accession>A0A0A9EYI7</accession>
<dbReference type="AlphaFoldDB" id="A0A0A9EYI7"/>
<dbReference type="EMBL" id="GBRH01194935">
    <property type="protein sequence ID" value="JAE02961.1"/>
    <property type="molecule type" value="Transcribed_RNA"/>
</dbReference>
<organism evidence="2">
    <name type="scientific">Arundo donax</name>
    <name type="common">Giant reed</name>
    <name type="synonym">Donax arundinaceus</name>
    <dbReference type="NCBI Taxonomy" id="35708"/>
    <lineage>
        <taxon>Eukaryota</taxon>
        <taxon>Viridiplantae</taxon>
        <taxon>Streptophyta</taxon>
        <taxon>Embryophyta</taxon>
        <taxon>Tracheophyta</taxon>
        <taxon>Spermatophyta</taxon>
        <taxon>Magnoliopsida</taxon>
        <taxon>Liliopsida</taxon>
        <taxon>Poales</taxon>
        <taxon>Poaceae</taxon>
        <taxon>PACMAD clade</taxon>
        <taxon>Arundinoideae</taxon>
        <taxon>Arundineae</taxon>
        <taxon>Arundo</taxon>
    </lineage>
</organism>
<reference evidence="2" key="1">
    <citation type="submission" date="2014-09" db="EMBL/GenBank/DDBJ databases">
        <authorList>
            <person name="Magalhaes I.L.F."/>
            <person name="Oliveira U."/>
            <person name="Santos F.R."/>
            <person name="Vidigal T.H.D.A."/>
            <person name="Brescovit A.D."/>
            <person name="Santos A.J."/>
        </authorList>
    </citation>
    <scope>NUCLEOTIDE SEQUENCE</scope>
    <source>
        <tissue evidence="2">Shoot tissue taken approximately 20 cm above the soil surface</tissue>
    </source>
</reference>
<feature type="compositionally biased region" description="Gly residues" evidence="1">
    <location>
        <begin position="61"/>
        <end position="70"/>
    </location>
</feature>